<dbReference type="AlphaFoldDB" id="A0AAD5WPI7"/>
<reference evidence="1" key="1">
    <citation type="submission" date="2022-07" db="EMBL/GenBank/DDBJ databases">
        <title>Draft genome sequence of Zalerion maritima ATCC 34329, a (micro)plastics degrading marine fungus.</title>
        <authorList>
            <person name="Paco A."/>
            <person name="Goncalves M.F.M."/>
            <person name="Rocha-Santos T.A.P."/>
            <person name="Alves A."/>
        </authorList>
    </citation>
    <scope>NUCLEOTIDE SEQUENCE</scope>
    <source>
        <strain evidence="1">ATCC 34329</strain>
    </source>
</reference>
<dbReference type="Proteomes" id="UP001201980">
    <property type="component" value="Unassembled WGS sequence"/>
</dbReference>
<protein>
    <recommendedName>
        <fullName evidence="3">AMP-dependent synthetase/ligase domain-containing protein</fullName>
    </recommendedName>
</protein>
<dbReference type="GO" id="GO:0005737">
    <property type="term" value="C:cytoplasm"/>
    <property type="evidence" value="ECO:0007669"/>
    <property type="project" value="TreeGrafter"/>
</dbReference>
<dbReference type="GO" id="GO:0043041">
    <property type="term" value="P:amino acid activation for nonribosomal peptide biosynthetic process"/>
    <property type="evidence" value="ECO:0007669"/>
    <property type="project" value="TreeGrafter"/>
</dbReference>
<dbReference type="SUPFAM" id="SSF56801">
    <property type="entry name" value="Acetyl-CoA synthetase-like"/>
    <property type="match status" value="1"/>
</dbReference>
<name>A0AAD5WPI7_9PEZI</name>
<proteinExistence type="predicted"/>
<organism evidence="1 2">
    <name type="scientific">Zalerion maritima</name>
    <dbReference type="NCBI Taxonomy" id="339359"/>
    <lineage>
        <taxon>Eukaryota</taxon>
        <taxon>Fungi</taxon>
        <taxon>Dikarya</taxon>
        <taxon>Ascomycota</taxon>
        <taxon>Pezizomycotina</taxon>
        <taxon>Sordariomycetes</taxon>
        <taxon>Lulworthiomycetidae</taxon>
        <taxon>Lulworthiales</taxon>
        <taxon>Lulworthiaceae</taxon>
        <taxon>Zalerion</taxon>
    </lineage>
</organism>
<dbReference type="PANTHER" id="PTHR45527:SF1">
    <property type="entry name" value="FATTY ACID SYNTHASE"/>
    <property type="match status" value="1"/>
</dbReference>
<dbReference type="EMBL" id="JAKWBI020000426">
    <property type="protein sequence ID" value="KAJ2895121.1"/>
    <property type="molecule type" value="Genomic_DNA"/>
</dbReference>
<gene>
    <name evidence="1" type="ORF">MKZ38_006889</name>
</gene>
<accession>A0AAD5WPI7</accession>
<dbReference type="PANTHER" id="PTHR45527">
    <property type="entry name" value="NONRIBOSOMAL PEPTIDE SYNTHETASE"/>
    <property type="match status" value="1"/>
</dbReference>
<evidence type="ECO:0008006" key="3">
    <source>
        <dbReference type="Google" id="ProtNLM"/>
    </source>
</evidence>
<sequence length="191" mass="21288">MNASRPTPQSFSSSEMQRSLVARNIASTDQFFGITLRFYRCYQLCVPVTKRGQQFYIGITMHLTEGREDANGMTFRQISGRHGQYEIAALKVLVLAGDAIFRAHIKGWKDRVRLINDYGLSESAVITACNDNVSGDPANARYGLGSVSWIVDPEDRPRGGIPQRSDSPDNALYDLFIRGSTGKPKECIIKH</sequence>
<evidence type="ECO:0000313" key="1">
    <source>
        <dbReference type="EMBL" id="KAJ2895121.1"/>
    </source>
</evidence>
<comment type="caution">
    <text evidence="1">The sequence shown here is derived from an EMBL/GenBank/DDBJ whole genome shotgun (WGS) entry which is preliminary data.</text>
</comment>
<dbReference type="GO" id="GO:0044550">
    <property type="term" value="P:secondary metabolite biosynthetic process"/>
    <property type="evidence" value="ECO:0007669"/>
    <property type="project" value="TreeGrafter"/>
</dbReference>
<dbReference type="Gene3D" id="3.40.50.980">
    <property type="match status" value="1"/>
</dbReference>
<dbReference type="GO" id="GO:0031177">
    <property type="term" value="F:phosphopantetheine binding"/>
    <property type="evidence" value="ECO:0007669"/>
    <property type="project" value="TreeGrafter"/>
</dbReference>
<evidence type="ECO:0000313" key="2">
    <source>
        <dbReference type="Proteomes" id="UP001201980"/>
    </source>
</evidence>
<keyword evidence="2" id="KW-1185">Reference proteome</keyword>